<evidence type="ECO:0000313" key="2">
    <source>
        <dbReference type="EMBL" id="KAK9805280.1"/>
    </source>
</evidence>
<dbReference type="InterPro" id="IPR000719">
    <property type="entry name" value="Prot_kinase_dom"/>
</dbReference>
<comment type="caution">
    <text evidence="2">The sequence shown here is derived from an EMBL/GenBank/DDBJ whole genome shotgun (WGS) entry which is preliminary data.</text>
</comment>
<dbReference type="PROSITE" id="PS50011">
    <property type="entry name" value="PROTEIN_KINASE_DOM"/>
    <property type="match status" value="1"/>
</dbReference>
<dbReference type="InterPro" id="IPR001245">
    <property type="entry name" value="Ser-Thr/Tyr_kinase_cat_dom"/>
</dbReference>
<keyword evidence="3" id="KW-1185">Reference proteome</keyword>
<dbReference type="AlphaFoldDB" id="A0AAW1PAC0"/>
<dbReference type="InterPro" id="IPR011009">
    <property type="entry name" value="Kinase-like_dom_sf"/>
</dbReference>
<dbReference type="Proteomes" id="UP001489004">
    <property type="component" value="Unassembled WGS sequence"/>
</dbReference>
<dbReference type="EMBL" id="JALJOR010000016">
    <property type="protein sequence ID" value="KAK9805280.1"/>
    <property type="molecule type" value="Genomic_DNA"/>
</dbReference>
<evidence type="ECO:0000313" key="3">
    <source>
        <dbReference type="Proteomes" id="UP001489004"/>
    </source>
</evidence>
<dbReference type="Gene3D" id="1.10.510.10">
    <property type="entry name" value="Transferase(Phosphotransferase) domain 1"/>
    <property type="match status" value="1"/>
</dbReference>
<dbReference type="SUPFAM" id="SSF56112">
    <property type="entry name" value="Protein kinase-like (PK-like)"/>
    <property type="match status" value="1"/>
</dbReference>
<dbReference type="InterPro" id="IPR051681">
    <property type="entry name" value="Ser/Thr_Kinases-Pseudokinases"/>
</dbReference>
<dbReference type="GO" id="GO:0005524">
    <property type="term" value="F:ATP binding"/>
    <property type="evidence" value="ECO:0007669"/>
    <property type="project" value="InterPro"/>
</dbReference>
<reference evidence="2 3" key="1">
    <citation type="journal article" date="2024" name="Nat. Commun.">
        <title>Phylogenomics reveals the evolutionary origins of lichenization in chlorophyte algae.</title>
        <authorList>
            <person name="Puginier C."/>
            <person name="Libourel C."/>
            <person name="Otte J."/>
            <person name="Skaloud P."/>
            <person name="Haon M."/>
            <person name="Grisel S."/>
            <person name="Petersen M."/>
            <person name="Berrin J.G."/>
            <person name="Delaux P.M."/>
            <person name="Dal Grande F."/>
            <person name="Keller J."/>
        </authorList>
    </citation>
    <scope>NUCLEOTIDE SEQUENCE [LARGE SCALE GENOMIC DNA]</scope>
    <source>
        <strain evidence="2 3">SAG 2043</strain>
    </source>
</reference>
<protein>
    <recommendedName>
        <fullName evidence="1">Protein kinase domain-containing protein</fullName>
    </recommendedName>
</protein>
<gene>
    <name evidence="2" type="ORF">WJX72_010751</name>
</gene>
<sequence length="706" mass="74376">MGAPLPWNEPERLAALRALRVAYDTSDVQLDDFTRTLAQILEVPIAVVKLVEADTDGARIGTLCIMDVRPHADFDVGACSLMVNFAALITRLLESASAHTHANLHAGAITAAAMPHGSPNETLTVHTTEPATAANSDQLVSPKDANSAARPEQRGIAMIDTATAGWPVILINKQWMALTGMSGERAKGRRLLDICCLNAAGAGQAGDEASRQDRMQGLFQQGAAFTLSGAYLPVADNDVRIRVGLHFSPAGLLPLDTDSPAVGIPISIGQWTTPAAGRYYFVTMLAGAKVGLGAASAASGTGTLRRSGSSRRMSAEAFPELIKLPRPELDFFIGMGTSSPLTRWRQATASIVANPDISANMSRSHSVQPSAINAAAGEYMAAGTRSLMEGKHVAVEPGLLVACTPIGRVYRGARKGSGRPIMVKTLEVGDAEWQRGVAHRLQALNHVNIVRTYASLTRYRQADGAMAELGFPAAALLATTARPQDAAGLVLPCETLLLKESYNTNLKDACDRGYFLLENTLGVVDRQNVDMLALLLTAQDVALGMQHLHKQGLAHGLLEAGNVALVAHGKDVRGFKAKVAGLELVSSARTGLSCGADVALPVPSLAYLAPELWGGPVQPSQAGDVFAFGVLLWVMFTAQQPWAGLSAAAIQVTVVTKQLRPVFPPATPAPFRMAATACMAPNPADRPSFATIVGQLAWALAAEQAK</sequence>
<organism evidence="2 3">
    <name type="scientific">[Myrmecia] bisecta</name>
    <dbReference type="NCBI Taxonomy" id="41462"/>
    <lineage>
        <taxon>Eukaryota</taxon>
        <taxon>Viridiplantae</taxon>
        <taxon>Chlorophyta</taxon>
        <taxon>core chlorophytes</taxon>
        <taxon>Trebouxiophyceae</taxon>
        <taxon>Trebouxiales</taxon>
        <taxon>Trebouxiaceae</taxon>
        <taxon>Myrmecia</taxon>
    </lineage>
</organism>
<accession>A0AAW1PAC0</accession>
<dbReference type="GO" id="GO:0004674">
    <property type="term" value="F:protein serine/threonine kinase activity"/>
    <property type="evidence" value="ECO:0007669"/>
    <property type="project" value="TreeGrafter"/>
</dbReference>
<name>A0AAW1PAC0_9CHLO</name>
<dbReference type="PANTHER" id="PTHR44329">
    <property type="entry name" value="SERINE/THREONINE-PROTEIN KINASE TNNI3K-RELATED"/>
    <property type="match status" value="1"/>
</dbReference>
<proteinExistence type="predicted"/>
<evidence type="ECO:0000259" key="1">
    <source>
        <dbReference type="PROSITE" id="PS50011"/>
    </source>
</evidence>
<dbReference type="PANTHER" id="PTHR44329:SF214">
    <property type="entry name" value="PROTEIN KINASE DOMAIN-CONTAINING PROTEIN"/>
    <property type="match status" value="1"/>
</dbReference>
<feature type="domain" description="Protein kinase" evidence="1">
    <location>
        <begin position="395"/>
        <end position="699"/>
    </location>
</feature>
<dbReference type="Pfam" id="PF07714">
    <property type="entry name" value="PK_Tyr_Ser-Thr"/>
    <property type="match status" value="1"/>
</dbReference>